<keyword evidence="3 9" id="KW-0285">Flavoprotein</keyword>
<dbReference type="InterPro" id="IPR035587">
    <property type="entry name" value="DUS-like_FMN-bd"/>
</dbReference>
<comment type="catalytic activity">
    <reaction evidence="9">
        <text>5,6-dihydrouridine(20) in tRNA + NAD(+) = uridine(20) in tRNA + NADH + H(+)</text>
        <dbReference type="Rhea" id="RHEA:53340"/>
        <dbReference type="Rhea" id="RHEA-COMP:13533"/>
        <dbReference type="Rhea" id="RHEA-COMP:13534"/>
        <dbReference type="ChEBI" id="CHEBI:15378"/>
        <dbReference type="ChEBI" id="CHEBI:57540"/>
        <dbReference type="ChEBI" id="CHEBI:57945"/>
        <dbReference type="ChEBI" id="CHEBI:65315"/>
        <dbReference type="ChEBI" id="CHEBI:74443"/>
        <dbReference type="EC" id="1.3.1.91"/>
    </reaction>
</comment>
<feature type="binding site" evidence="9">
    <location>
        <position position="165"/>
    </location>
    <ligand>
        <name>FMN</name>
        <dbReference type="ChEBI" id="CHEBI:58210"/>
    </ligand>
</feature>
<feature type="site" description="Interacts with tRNA; defines subfamily-specific binding signature" evidence="9">
    <location>
        <position position="293"/>
    </location>
</feature>
<dbReference type="NCBIfam" id="NF008774">
    <property type="entry name" value="PRK11815.1"/>
    <property type="match status" value="1"/>
</dbReference>
<feature type="site" description="Interacts with tRNA; defines subfamily-specific binding signature" evidence="9">
    <location>
        <position position="296"/>
    </location>
</feature>
<evidence type="ECO:0000256" key="6">
    <source>
        <dbReference type="ARBA" id="ARBA00022857"/>
    </source>
</evidence>
<evidence type="ECO:0000256" key="4">
    <source>
        <dbReference type="ARBA" id="ARBA00022643"/>
    </source>
</evidence>
<evidence type="ECO:0000313" key="12">
    <source>
        <dbReference type="EMBL" id="OLQ85069.1"/>
    </source>
</evidence>
<dbReference type="Pfam" id="PF01207">
    <property type="entry name" value="Dus"/>
    <property type="match status" value="1"/>
</dbReference>
<dbReference type="InterPro" id="IPR004653">
    <property type="entry name" value="DusA"/>
</dbReference>
<feature type="binding site" evidence="9">
    <location>
        <position position="63"/>
    </location>
    <ligand>
        <name>FMN</name>
        <dbReference type="ChEBI" id="CHEBI:58210"/>
    </ligand>
</feature>
<reference evidence="12 13" key="1">
    <citation type="submission" date="2016-09" db="EMBL/GenBank/DDBJ databases">
        <title>Genomic Taxonomy of the Vibrionaceae.</title>
        <authorList>
            <person name="Gonzalez-Castillo A."/>
            <person name="Gomez-Gil B."/>
            <person name="Enciso-Ibarra K."/>
        </authorList>
    </citation>
    <scope>NUCLEOTIDE SEQUENCE [LARGE SCALE GENOMIC DNA]</scope>
    <source>
        <strain evidence="12 13">CAIM 1902</strain>
    </source>
</reference>
<dbReference type="SUPFAM" id="SSF51395">
    <property type="entry name" value="FMN-linked oxidoreductases"/>
    <property type="match status" value="1"/>
</dbReference>
<keyword evidence="7 9" id="KW-0694">RNA-binding</keyword>
<keyword evidence="6 9" id="KW-0521">NADP</keyword>
<dbReference type="Gene3D" id="1.20.120.1460">
    <property type="match status" value="1"/>
</dbReference>
<evidence type="ECO:0000256" key="5">
    <source>
        <dbReference type="ARBA" id="ARBA00022694"/>
    </source>
</evidence>
<evidence type="ECO:0000256" key="10">
    <source>
        <dbReference type="PIRNR" id="PIRNR006621"/>
    </source>
</evidence>
<name>A0ABX3F5W9_9VIBR</name>
<feature type="binding site" evidence="9">
    <location>
        <begin position="11"/>
        <end position="13"/>
    </location>
    <ligand>
        <name>FMN</name>
        <dbReference type="ChEBI" id="CHEBI:58210"/>
    </ligand>
</feature>
<dbReference type="PANTHER" id="PTHR42907:SF1">
    <property type="entry name" value="FMN-LINKED OXIDOREDUCTASES SUPERFAMILY PROTEIN"/>
    <property type="match status" value="1"/>
</dbReference>
<dbReference type="Proteomes" id="UP000186039">
    <property type="component" value="Unassembled WGS sequence"/>
</dbReference>
<feature type="site" description="Interacts with tRNA; defines subfamily-specific binding signature" evidence="9">
    <location>
        <position position="177"/>
    </location>
</feature>
<feature type="binding site" evidence="9">
    <location>
        <begin position="227"/>
        <end position="228"/>
    </location>
    <ligand>
        <name>FMN</name>
        <dbReference type="ChEBI" id="CHEBI:58210"/>
    </ligand>
</feature>
<comment type="similarity">
    <text evidence="9">Belongs to the Dus family. DusA subfamily.</text>
</comment>
<dbReference type="PROSITE" id="PS01136">
    <property type="entry name" value="UPF0034"/>
    <property type="match status" value="1"/>
</dbReference>
<comment type="caution">
    <text evidence="12">The sequence shown here is derived from an EMBL/GenBank/DDBJ whole genome shotgun (WGS) entry which is preliminary data.</text>
</comment>
<feature type="site" description="Interacts with tRNA" evidence="9">
    <location>
        <position position="90"/>
    </location>
</feature>
<evidence type="ECO:0000256" key="8">
    <source>
        <dbReference type="ARBA" id="ARBA00023002"/>
    </source>
</evidence>
<evidence type="ECO:0000256" key="1">
    <source>
        <dbReference type="ARBA" id="ARBA00001917"/>
    </source>
</evidence>
<evidence type="ECO:0000256" key="2">
    <source>
        <dbReference type="ARBA" id="ARBA00022555"/>
    </source>
</evidence>
<evidence type="ECO:0000256" key="9">
    <source>
        <dbReference type="HAMAP-Rule" id="MF_02041"/>
    </source>
</evidence>
<comment type="catalytic activity">
    <reaction evidence="9">
        <text>5,6-dihydrouridine(20a) in tRNA + NADP(+) = uridine(20a) in tRNA + NADPH + H(+)</text>
        <dbReference type="Rhea" id="RHEA:53344"/>
        <dbReference type="Rhea" id="RHEA-COMP:13535"/>
        <dbReference type="Rhea" id="RHEA-COMP:13536"/>
        <dbReference type="ChEBI" id="CHEBI:15378"/>
        <dbReference type="ChEBI" id="CHEBI:57783"/>
        <dbReference type="ChEBI" id="CHEBI:58349"/>
        <dbReference type="ChEBI" id="CHEBI:65315"/>
        <dbReference type="ChEBI" id="CHEBI:74443"/>
    </reaction>
</comment>
<keyword evidence="5 9" id="KW-0819">tRNA processing</keyword>
<accession>A0ABX3F5W9</accession>
<proteinExistence type="inferred from homology"/>
<feature type="site" description="Interacts with tRNA" evidence="9">
    <location>
        <position position="180"/>
    </location>
</feature>
<gene>
    <name evidence="9" type="primary">dusA</name>
    <name evidence="12" type="ORF">BIY20_03655</name>
</gene>
<dbReference type="EC" id="1.3.1.91" evidence="9"/>
<keyword evidence="13" id="KW-1185">Reference proteome</keyword>
<keyword evidence="8 9" id="KW-0560">Oxidoreductase</keyword>
<comment type="catalytic activity">
    <reaction evidence="9">
        <text>5,6-dihydrouridine(20a) in tRNA + NAD(+) = uridine(20a) in tRNA + NADH + H(+)</text>
        <dbReference type="Rhea" id="RHEA:53348"/>
        <dbReference type="Rhea" id="RHEA-COMP:13535"/>
        <dbReference type="Rhea" id="RHEA-COMP:13536"/>
        <dbReference type="ChEBI" id="CHEBI:15378"/>
        <dbReference type="ChEBI" id="CHEBI:57540"/>
        <dbReference type="ChEBI" id="CHEBI:57945"/>
        <dbReference type="ChEBI" id="CHEBI:65315"/>
        <dbReference type="ChEBI" id="CHEBI:74443"/>
    </reaction>
</comment>
<dbReference type="HAMAP" id="MF_02041">
    <property type="entry name" value="DusA_subfam"/>
    <property type="match status" value="1"/>
</dbReference>
<keyword evidence="2 9" id="KW-0820">tRNA-binding</keyword>
<evidence type="ECO:0000256" key="3">
    <source>
        <dbReference type="ARBA" id="ARBA00022630"/>
    </source>
</evidence>
<dbReference type="InterPro" id="IPR013785">
    <property type="entry name" value="Aldolase_TIM"/>
</dbReference>
<keyword evidence="4 9" id="KW-0288">FMN</keyword>
<dbReference type="NCBIfam" id="TIGR00742">
    <property type="entry name" value="yjbN"/>
    <property type="match status" value="1"/>
</dbReference>
<evidence type="ECO:0000259" key="11">
    <source>
        <dbReference type="Pfam" id="PF01207"/>
    </source>
</evidence>
<comment type="similarity">
    <text evidence="10">Belongs to the dus family.</text>
</comment>
<sequence>MTHSCKFSIAPMLDWTDRHCRYFHRLLSSETQLYTEMVTTGAIIHGKGDFLAYNEEEHPLVLQLGGSNPADLATCAKLAAERGYDEINLNVGCPSDRVQNGRFGACLMAEPLLVAECVAAMKEVVDIPVNVKTRIGIDDQDSYEFLTDFVSTVSEKGGCEQFTIHARKAWLSGLSPKENREIPPLDYPRAYQLKKDFSHLVIAVNGGVKTLEETKEHLLHLDGVMVGREAYQNPYILAEVDQQIFGLDKPVKKRTQVVEEMYPYIEAQLSKGVYLGHITRHMLGLFQNMPGARQWRRHISENAHKPGSGIEVVEAALAKIPKELNV</sequence>
<dbReference type="InterPro" id="IPR018517">
    <property type="entry name" value="tRNA_hU_synthase_CS"/>
</dbReference>
<feature type="binding site" evidence="9">
    <location>
        <position position="132"/>
    </location>
    <ligand>
        <name>FMN</name>
        <dbReference type="ChEBI" id="CHEBI:58210"/>
    </ligand>
</feature>
<feature type="active site" description="Proton donor" evidence="9">
    <location>
        <position position="93"/>
    </location>
</feature>
<comment type="cofactor">
    <cofactor evidence="1 9 10">
        <name>FMN</name>
        <dbReference type="ChEBI" id="CHEBI:58210"/>
    </cofactor>
</comment>
<feature type="domain" description="DUS-like FMN-binding" evidence="11">
    <location>
        <begin position="9"/>
        <end position="317"/>
    </location>
</feature>
<dbReference type="PANTHER" id="PTHR42907">
    <property type="entry name" value="FMN-LINKED OXIDOREDUCTASES SUPERFAMILY PROTEIN"/>
    <property type="match status" value="1"/>
</dbReference>
<protein>
    <recommendedName>
        <fullName evidence="9">tRNA-dihydrouridine(20/20a) synthase</fullName>
        <ecNumber evidence="9">1.3.1.91</ecNumber>
    </recommendedName>
    <alternativeName>
        <fullName evidence="9">U20-specific dihydrouridine synthase</fullName>
        <shortName evidence="9">U20-specific Dus</shortName>
    </alternativeName>
    <alternativeName>
        <fullName evidence="9">tRNA-dihydrouridine synthase A</fullName>
    </alternativeName>
</protein>
<comment type="catalytic activity">
    <reaction evidence="9">
        <text>5,6-dihydrouridine(20) in tRNA + NADP(+) = uridine(20) in tRNA + NADPH + H(+)</text>
        <dbReference type="Rhea" id="RHEA:53336"/>
        <dbReference type="Rhea" id="RHEA-COMP:13533"/>
        <dbReference type="Rhea" id="RHEA-COMP:13534"/>
        <dbReference type="ChEBI" id="CHEBI:15378"/>
        <dbReference type="ChEBI" id="CHEBI:57783"/>
        <dbReference type="ChEBI" id="CHEBI:58349"/>
        <dbReference type="ChEBI" id="CHEBI:65315"/>
        <dbReference type="ChEBI" id="CHEBI:74443"/>
        <dbReference type="EC" id="1.3.1.91"/>
    </reaction>
</comment>
<evidence type="ECO:0000313" key="13">
    <source>
        <dbReference type="Proteomes" id="UP000186039"/>
    </source>
</evidence>
<dbReference type="RefSeq" id="WP_075716330.1">
    <property type="nucleotide sequence ID" value="NZ_AP019654.1"/>
</dbReference>
<dbReference type="Gene3D" id="3.20.20.70">
    <property type="entry name" value="Aldolase class I"/>
    <property type="match status" value="1"/>
</dbReference>
<comment type="function">
    <text evidence="9">Catalyzes the synthesis of 5,6-dihydrouridine (D), a modified base found in the D-loop of most tRNAs, via the reduction of the C5-C6 double bond in target uridines. Specifically modifies U20 and U20a in tRNAs.</text>
</comment>
<dbReference type="InterPro" id="IPR001269">
    <property type="entry name" value="DUS_fam"/>
</dbReference>
<dbReference type="CDD" id="cd02801">
    <property type="entry name" value="DUS_like_FMN"/>
    <property type="match status" value="1"/>
</dbReference>
<organism evidence="12 13">
    <name type="scientific">Vibrio panuliri</name>
    <dbReference type="NCBI Taxonomy" id="1381081"/>
    <lineage>
        <taxon>Bacteria</taxon>
        <taxon>Pseudomonadati</taxon>
        <taxon>Pseudomonadota</taxon>
        <taxon>Gammaproteobacteria</taxon>
        <taxon>Vibrionales</taxon>
        <taxon>Vibrionaceae</taxon>
        <taxon>Vibrio</taxon>
    </lineage>
</organism>
<feature type="binding site" evidence="9">
    <location>
        <begin position="205"/>
        <end position="207"/>
    </location>
    <ligand>
        <name>FMN</name>
        <dbReference type="ChEBI" id="CHEBI:58210"/>
    </ligand>
</feature>
<dbReference type="PIRSF" id="PIRSF006621">
    <property type="entry name" value="Dus"/>
    <property type="match status" value="1"/>
</dbReference>
<evidence type="ECO:0000256" key="7">
    <source>
        <dbReference type="ARBA" id="ARBA00022884"/>
    </source>
</evidence>
<dbReference type="EMBL" id="MJMH01000228">
    <property type="protein sequence ID" value="OLQ85069.1"/>
    <property type="molecule type" value="Genomic_DNA"/>
</dbReference>